<proteinExistence type="predicted"/>
<dbReference type="PROSITE" id="PS50005">
    <property type="entry name" value="TPR"/>
    <property type="match status" value="1"/>
</dbReference>
<dbReference type="Proteomes" id="UP000294359">
    <property type="component" value="Chromosome"/>
</dbReference>
<dbReference type="Gene3D" id="1.25.40.10">
    <property type="entry name" value="Tetratricopeptide repeat domain"/>
    <property type="match status" value="1"/>
</dbReference>
<organism evidence="3 6">
    <name type="scientific">Pseudoduganella plicata</name>
    <dbReference type="NCBI Taxonomy" id="321984"/>
    <lineage>
        <taxon>Bacteria</taxon>
        <taxon>Pseudomonadati</taxon>
        <taxon>Pseudomonadota</taxon>
        <taxon>Betaproteobacteria</taxon>
        <taxon>Burkholderiales</taxon>
        <taxon>Oxalobacteraceae</taxon>
        <taxon>Telluria group</taxon>
        <taxon>Pseudoduganella</taxon>
    </lineage>
</organism>
<dbReference type="InterPro" id="IPR019734">
    <property type="entry name" value="TPR_rpt"/>
</dbReference>
<reference evidence="4 5" key="2">
    <citation type="submission" date="2019-03" db="EMBL/GenBank/DDBJ databases">
        <title>Draft Genome Sequences of Six Type Strains of the Genus Massilia.</title>
        <authorList>
            <person name="Miess H."/>
            <person name="Frediansyhah A."/>
            <person name="Gross H."/>
        </authorList>
    </citation>
    <scope>NUCLEOTIDE SEQUENCE [LARGE SCALE GENOMIC DNA]</scope>
    <source>
        <strain evidence="4 5">DSM 17505</strain>
    </source>
</reference>
<accession>A0A4P7BJG5</accession>
<evidence type="ECO:0000313" key="3">
    <source>
        <dbReference type="EMBL" id="GGY93218.1"/>
    </source>
</evidence>
<dbReference type="Pfam" id="PF13399">
    <property type="entry name" value="LytR_C"/>
    <property type="match status" value="1"/>
</dbReference>
<evidence type="ECO:0000313" key="4">
    <source>
        <dbReference type="EMBL" id="QBQ37805.1"/>
    </source>
</evidence>
<dbReference type="RefSeq" id="WP_134386286.1">
    <property type="nucleotide sequence ID" value="NZ_BMWW01000004.1"/>
</dbReference>
<dbReference type="PROSITE" id="PS51257">
    <property type="entry name" value="PROKAR_LIPOPROTEIN"/>
    <property type="match status" value="1"/>
</dbReference>
<feature type="domain" description="LytR/CpsA/Psr regulator C-terminal" evidence="2">
    <location>
        <begin position="270"/>
        <end position="354"/>
    </location>
</feature>
<reference evidence="3" key="3">
    <citation type="submission" date="2022-12" db="EMBL/GenBank/DDBJ databases">
        <authorList>
            <person name="Sun Q."/>
            <person name="Kim S."/>
        </authorList>
    </citation>
    <scope>NUCLEOTIDE SEQUENCE</scope>
    <source>
        <strain evidence="3">KCTC 12344</strain>
    </source>
</reference>
<keyword evidence="5" id="KW-1185">Reference proteome</keyword>
<sequence>MIGNRTIRAAVRAACLGSLLLGCTAPRPDLPAQAVAPAAPFGTADGYYTLGRSEHAAAHPPLARRAYEAALRLDPAHRGARNGLAVLLAEGGDYAGAIALWRKLLTQSAGLPSAEQGFLLGNLGYALYLQGEREEAVTVLMWACVRDPLQPVAWEHLGAVLQSLGQTDLALQMMRQARMLRTHDLRGDYAVAGGTAPAAVPVERVQDPSLWPGDLARTEVRAVGAALVEVHRVAPQVAAAVSVPGPKLVSAALPVSAPAAPVDAPAQGGLRLEISNGNGVRGMAAAWARDRKVTDIGWKSVRLTNTRPFAVPVTRLEYGAQGEEVARLLSQRLGLPAPRAAADARADLRIVLGWDRRATLPAAPATTRAPWR</sequence>
<dbReference type="AlphaFoldDB" id="A0A4P7BJG5"/>
<dbReference type="SUPFAM" id="SSF48452">
    <property type="entry name" value="TPR-like"/>
    <property type="match status" value="1"/>
</dbReference>
<dbReference type="OrthoDB" id="8702141at2"/>
<gene>
    <name evidence="4" type="ORF">E1742_17715</name>
    <name evidence="3" type="ORF">GCM10007388_28400</name>
</gene>
<dbReference type="InterPro" id="IPR027381">
    <property type="entry name" value="LytR/CpsA/Psr_C"/>
</dbReference>
<dbReference type="EMBL" id="BMWW01000004">
    <property type="protein sequence ID" value="GGY93218.1"/>
    <property type="molecule type" value="Genomic_DNA"/>
</dbReference>
<dbReference type="Pfam" id="PF13432">
    <property type="entry name" value="TPR_16"/>
    <property type="match status" value="1"/>
</dbReference>
<evidence type="ECO:0000259" key="2">
    <source>
        <dbReference type="Pfam" id="PF13399"/>
    </source>
</evidence>
<reference evidence="3" key="1">
    <citation type="journal article" date="2014" name="Int. J. Syst. Evol. Microbiol.">
        <title>Complete genome sequence of Corynebacterium casei LMG S-19264T (=DSM 44701T), isolated from a smear-ripened cheese.</title>
        <authorList>
            <consortium name="US DOE Joint Genome Institute (JGI-PGF)"/>
            <person name="Walter F."/>
            <person name="Albersmeier A."/>
            <person name="Kalinowski J."/>
            <person name="Ruckert C."/>
        </authorList>
    </citation>
    <scope>NUCLEOTIDE SEQUENCE</scope>
    <source>
        <strain evidence="3">KCTC 12344</strain>
    </source>
</reference>
<dbReference type="InterPro" id="IPR011990">
    <property type="entry name" value="TPR-like_helical_dom_sf"/>
</dbReference>
<feature type="repeat" description="TPR" evidence="1">
    <location>
        <begin position="44"/>
        <end position="77"/>
    </location>
</feature>
<name>A0A4P7BJG5_9BURK</name>
<dbReference type="SMART" id="SM00028">
    <property type="entry name" value="TPR"/>
    <property type="match status" value="4"/>
</dbReference>
<dbReference type="EMBL" id="CP038026">
    <property type="protein sequence ID" value="QBQ37805.1"/>
    <property type="molecule type" value="Genomic_DNA"/>
</dbReference>
<evidence type="ECO:0000256" key="1">
    <source>
        <dbReference type="PROSITE-ProRule" id="PRU00339"/>
    </source>
</evidence>
<evidence type="ECO:0000313" key="6">
    <source>
        <dbReference type="Proteomes" id="UP000619512"/>
    </source>
</evidence>
<evidence type="ECO:0000313" key="5">
    <source>
        <dbReference type="Proteomes" id="UP000294359"/>
    </source>
</evidence>
<protein>
    <submittedName>
        <fullName evidence="4">Tetratricopeptide repeat protein</fullName>
    </submittedName>
</protein>
<dbReference type="Proteomes" id="UP000619512">
    <property type="component" value="Unassembled WGS sequence"/>
</dbReference>
<keyword evidence="1" id="KW-0802">TPR repeat</keyword>